<feature type="signal peptide" evidence="6">
    <location>
        <begin position="1"/>
        <end position="17"/>
    </location>
</feature>
<evidence type="ECO:0000256" key="6">
    <source>
        <dbReference type="SAM" id="SignalP"/>
    </source>
</evidence>
<feature type="chain" id="PRO_5001819746" evidence="6">
    <location>
        <begin position="18"/>
        <end position="3471"/>
    </location>
</feature>
<proteinExistence type="predicted"/>
<accession>A0A087CZH5</accession>
<keyword evidence="4" id="KW-0572">Peptidoglycan-anchor</keyword>
<keyword evidence="5" id="KW-0472">Membrane</keyword>
<dbReference type="InterPro" id="IPR022464">
    <property type="entry name" value="Strep_pil_isopept_link"/>
</dbReference>
<dbReference type="Gene3D" id="2.60.40.1140">
    <property type="entry name" value="Collagen-binding surface protein Cna, B-type domain"/>
    <property type="match status" value="1"/>
</dbReference>
<dbReference type="Pfam" id="PF00092">
    <property type="entry name" value="VWA"/>
    <property type="match status" value="1"/>
</dbReference>
<dbReference type="InterPro" id="IPR019931">
    <property type="entry name" value="LPXTG_anchor"/>
</dbReference>
<dbReference type="NCBIfam" id="TIGR01167">
    <property type="entry name" value="LPXTG_anchor"/>
    <property type="match status" value="1"/>
</dbReference>
<evidence type="ECO:0000313" key="10">
    <source>
        <dbReference type="Proteomes" id="UP000029040"/>
    </source>
</evidence>
<dbReference type="InterPro" id="IPR038174">
    <property type="entry name" value="Strep_pil_link_sf"/>
</dbReference>
<evidence type="ECO:0000256" key="3">
    <source>
        <dbReference type="ARBA" id="ARBA00022729"/>
    </source>
</evidence>
<sequence length="3471" mass="367267">MIAAVTVMFIPSPAAQAAGNTVVDPDTTNAWSDIAASSRNTQNIGRIWTDKSVFNSDYDFEGALDGTSVAKGDDSDFLVGLSAISSTSNLKSTVTNTTPLDIVLVVDTSGSMDNNSGHDMGYAYSPAYDVNDWGTYYIQVNGRWTELDHNNQGWYYGSRNNRTYVTPARWEGDTEGGRVQFYTRSNQQMSRMEALQNAANAFVDSVAAMNDNISDTAQQHRISLVKFASDENNSIGNDTNRDGYNYSQVVSDLTAYTSQTASTLKNTINSLEGEGATRADYGMHQAQRVLDGEGDLTGARTNAQKIVIFFTDGNPTTSSSWSDSVAGTAINYAYDMKQDGALVYSIGVFQGANPSDTNNDFNRYMNAVSSNYPDAECADNVNVGSFWNPQYEWRQTDDYGDLVLGDRVEGAEGEETPQYYFAASNADELNQVFEDITESLPINQGSGSPIEEVEGAAGTPGYLTFTDTLGSFMEVTGVGADNNKMYLAFADGLHEGTTSDGGNTWTFSGVVNEGNGVNTAYPEGADLSEIKVTVTKSNDLATGDIITVQIPASLIPMRNYDVDTDNGTMTVNDTFPVRLFYGVSVKDGVIDALNNPQDANHDAVLAQTSADGKTIDFYSNSFLKKAAAGSTTASFTPNSGNKFYYYTSDTPVYTDQNGTRAYSWDIERAQELYVQDTYWVTDSTGTHEQTDYVPITIGGAEYDAIDFDRQGAAYIPAHTQRTDRPKTLEAGKSKNETGTASMVIVPSWTENDSVTQALGNNGKISYPMPGSLEIKKMVDWGNASDQTKQDKNEFTFDITANVPTGEDGKTEPLSGTYNYYVGDTANGTVKFTNGAATLKVTGDTTVRIEGLPAGATFTVTEQNVGQNGWTVTDGTTQVDADNTNTTDGIVTGTIESASQVSLTFDNAYKATDVKLSDVNTALKVNKDLQGRGWRDGDTFTFNISAAAGTPLPDPASITVDDKTSGHTASFGDITFTAPGTYTYTVTENNDPDQPLIGVNYSGATYTVKVQVTDNGEGKLVIPDDGVTYSQTGGTNVTDNTMVFTNNYVADVDDQLIDAVKIYNDATGGNPITEDNKASKFTFQIEAKGGYKTQDGSAGGMTIDAADVPMPAGTAEGSTTATTGIDTITQTGGTIQFPAISFTGNHVGNTYVYEVSEVEGGEQGMNYSEARYTIKIAVTEKQDPDGTTHVVATPDKNPSDISFENSYTPTAATLEGADAIHGTKTLTGREMKDDEAFYFQLTQNSGPETILENSETVSVAKADMKDGSADFDFSKMTFAKTGTYTFTVKEVADEKGGALSNGSGMTYDTNVCTVTVNVTDNHDGTLKAVASYSNDVNSSVTDKAQFNNVYKASMNYGSQGAGGINVTKTLNGRPLFADEFNFSITGQGDAAGLVADADSNFTNGAAADGVAATMAKLQNLSFNQDDAGKTYTFTVKENVPAEDDRLARVTYDQSEYEVAIQVLDNGDGSMHTLTTVTKTKDVNGKAIDGGQVVINAADSDADGYAIPTFGFVNQYNPTPAEAGKGTNYPIQVTKTVTGAPSPNGVTYGFTLTATGDNITNITGLDEYNQLHVHTNGTIEAGKSQTLDFDKLTFTKPGTYTFTVQEDEPTAANGWSYDTSAKTVTVKVTALNEQKQYDGKLYIQSVDGSPATVTNSYAAEPVIVGGDGSQQQITVQKSVTGADSTAGFQFQIEPVDPDDSKWKNVKPVGDFADKITIAGGVKQGEPKTASFAGIQFNATGEYLFKITEVGAADFNKGDAEARAGWTYDEHKAIVTVNVTDDNFDGQLDAAVSYDNGAQAAEFTNKYEAGSATLTGSESFTGTKTIKGRNGIEGEKFGFTLKPGDAADGGSWDAVTFQPKDGDAAQFTTASATATMSKGGNSADFSFDGTFTFSKAGTYTFNVTETGHNGKDLPKDGANGMTYDRHTGTITVKVTDDGKGNLHATAEAGTITEGDGENDMTFENAYQATPGRWGFADGELLGGHKYINDTTGGTYTLEANQFSFTMRAQAEGNPMPEGWDGTTVDDQGRGMMTVTNGTGNATDVSIYDFGWIEFTHADMAGATEVENKPGVFAKTFQYNIFETGTMPAGISRDNTAYTVTFTVTEDHNTGKITVATPTATKIVEGSGGAGDPADVTKLDFTNTYNPTSIEGHQNFFKTLVGRNWQQGDSFTFDVSMTATEADGSEWPAGAPLPSVKASDGYDFSEVKTNAADNGLDYTVTINPSSQTGNTYRFDTGTITYEREGIYTWTVSEQQSTVDHVTSDGTVYTITVTVTDEGGVLKRSVQVTGGNYTDHDGDQTLDFTNVYKPNEVTTDDQGGIGNIQVTKKVEGNATSAAFNFKLTLENGDAANVLTNKDDPQSAFPADGITKATSGDFADGDTKAVDFGALTFTAEGDYTFKVVETDDAPANWTYANGDANAKTITIHVTDPDNGGQLVASYDQDAANNPTFTNSYKAEGTLDGDAEGAKNLMVAKTIDGRKFQKDDTFSFQLTADKNNPAGVTLPKNADGLTIAYADGDDTNSKTAAFGDIKFTLPGTYTFHVSEKVPADAGKLGGMTYSDEQYTVTVEVTDAQDGNGKLDAVITKIVNKSGDEVDGLAFTNTYEPGGTTDLPETGEGSIQLRKVLTGKAWDGDEFKFQLTAKGATTPDGSGIADVPMPGVAEKTISDKTGTEDGNDYADFGFGSITYSQAGTYVYEVTEIPGGNAGISYDGHTATVTVSVVDNLHGGFTATASVANGTFTNVYKSELDYQAAGGLEIAKTFENADMREFSFTVKPADQASADKLGIKLDGETLTTTPGATIGDDNASHATVSIGAGTDVTFTQADADKTYTYTVQENVGSNAGVNYDGTVYTVTITTVDDGQGGIQVTTTVADAAGNTQSYVYDNDDATDDQPAVIPFTNTYTATGELGGNGSTSIKATKTLANRPMTDGEFTFNVTNAADQNNTVVATGTNAADGTVTFSPISYSAGQMLTDATNGLAQKSVVDDKNTFTYQYTVAEDQASFDEGVTAIAGSFGITVTVTDNGDGTLGIAVTYPDGGDGLTFRNAYGEGEQGQATLNIAGEKKLDVQSGNNAPNIAGKYTFTLTGEDGAPMPDTTTATNDAAGNVTFGDVTYTMENVFGDTGDDGTATLSAQRTRTFTYTVTESGAVDGVANDPEASKTFTVTVTDNGDGTLSAVSDPAQGAKFSFTNTYSVKPTDSSATGKGGITVTKKLTGRDLQDGEFSFELVDHNGQKVAEGTNDADGNVELGAVTFTEPGVYPYTIREVNTALASVDYDAAEHAVTATVTDNGDGTLSVTWKLDGDTPATFTNTYDPVDASVVIGASKVLDGRELKDGEFTFQLTGADESTPMPEDAKDGVSTATNAANGSIGFGTIVYDQAGTYKYTVSEVNDKQDGVTYDDTTYEVTVTVTDNTAEGRLEATVDYGDATALVFTNTYKKAEATIPKTGAAVILPSVIGFILLLGAGGMYASKRRKRS</sequence>
<feature type="domain" description="Gram-positive cocci surface proteins LPxTG" evidence="8">
    <location>
        <begin position="3438"/>
        <end position="3471"/>
    </location>
</feature>
<dbReference type="Gene3D" id="3.40.50.410">
    <property type="entry name" value="von Willebrand factor, type A domain"/>
    <property type="match status" value="1"/>
</dbReference>
<dbReference type="Proteomes" id="UP000029040">
    <property type="component" value="Unassembled WGS sequence"/>
</dbReference>
<keyword evidence="5" id="KW-1133">Transmembrane helix</keyword>
<evidence type="ECO:0000256" key="5">
    <source>
        <dbReference type="SAM" id="Phobius"/>
    </source>
</evidence>
<protein>
    <submittedName>
        <fullName evidence="9">von Willebrand factor and T surface-antigen of pili domains-containing protein</fullName>
    </submittedName>
</protein>
<evidence type="ECO:0000313" key="9">
    <source>
        <dbReference type="EMBL" id="KFI88675.1"/>
    </source>
</evidence>
<keyword evidence="3 6" id="KW-0732">Signal</keyword>
<dbReference type="SUPFAM" id="SSF53300">
    <property type="entry name" value="vWA-like"/>
    <property type="match status" value="1"/>
</dbReference>
<dbReference type="Pfam" id="PF12892">
    <property type="entry name" value="FctA"/>
    <property type="match status" value="17"/>
</dbReference>
<dbReference type="InterPro" id="IPR002035">
    <property type="entry name" value="VWF_A"/>
</dbReference>
<evidence type="ECO:0000256" key="2">
    <source>
        <dbReference type="ARBA" id="ARBA00022525"/>
    </source>
</evidence>
<dbReference type="NCBIfam" id="TIGR03786">
    <property type="entry name" value="strep_pil_rpt"/>
    <property type="match status" value="13"/>
</dbReference>
<dbReference type="Gene3D" id="2.60.40.3050">
    <property type="match status" value="17"/>
</dbReference>
<name>A0A087CZH5_9BIFI</name>
<keyword evidence="1" id="KW-0134">Cell wall</keyword>
<evidence type="ECO:0000256" key="4">
    <source>
        <dbReference type="ARBA" id="ARBA00023088"/>
    </source>
</evidence>
<dbReference type="EMBL" id="JGZM01000002">
    <property type="protein sequence ID" value="KFI88675.1"/>
    <property type="molecule type" value="Genomic_DNA"/>
</dbReference>
<gene>
    <name evidence="9" type="ORF">BSAE_0436</name>
</gene>
<dbReference type="PROSITE" id="PS50847">
    <property type="entry name" value="GRAM_POS_ANCHORING"/>
    <property type="match status" value="1"/>
</dbReference>
<dbReference type="CDD" id="cd00198">
    <property type="entry name" value="vWFA"/>
    <property type="match status" value="1"/>
</dbReference>
<reference evidence="9 10" key="1">
    <citation type="submission" date="2014-03" db="EMBL/GenBank/DDBJ databases">
        <title>Genomics of Bifidobacteria.</title>
        <authorList>
            <person name="Ventura M."/>
            <person name="Milani C."/>
            <person name="Lugli G.A."/>
        </authorList>
    </citation>
    <scope>NUCLEOTIDE SEQUENCE [LARGE SCALE GENOMIC DNA]</scope>
    <source>
        <strain evidence="9 10">LMG 14934</strain>
    </source>
</reference>
<evidence type="ECO:0000259" key="7">
    <source>
        <dbReference type="PROSITE" id="PS50234"/>
    </source>
</evidence>
<dbReference type="InterPro" id="IPR036465">
    <property type="entry name" value="vWFA_dom_sf"/>
</dbReference>
<feature type="domain" description="VWFA" evidence="7">
    <location>
        <begin position="101"/>
        <end position="436"/>
    </location>
</feature>
<evidence type="ECO:0000256" key="1">
    <source>
        <dbReference type="ARBA" id="ARBA00022512"/>
    </source>
</evidence>
<comment type="caution">
    <text evidence="9">The sequence shown here is derived from an EMBL/GenBank/DDBJ whole genome shotgun (WGS) entry which is preliminary data.</text>
</comment>
<dbReference type="Pfam" id="PF24547">
    <property type="entry name" value="DUF7601"/>
    <property type="match status" value="1"/>
</dbReference>
<evidence type="ECO:0000259" key="8">
    <source>
        <dbReference type="PROSITE" id="PS50847"/>
    </source>
</evidence>
<organism evidence="9 10">
    <name type="scientific">Bifidobacterium pullorum subsp. saeculare DSM 6531 = LMG 14934</name>
    <dbReference type="NCBI Taxonomy" id="1437611"/>
    <lineage>
        <taxon>Bacteria</taxon>
        <taxon>Bacillati</taxon>
        <taxon>Actinomycetota</taxon>
        <taxon>Actinomycetes</taxon>
        <taxon>Bifidobacteriales</taxon>
        <taxon>Bifidobacteriaceae</taxon>
        <taxon>Bifidobacterium</taxon>
    </lineage>
</organism>
<feature type="transmembrane region" description="Helical" evidence="5">
    <location>
        <begin position="3442"/>
        <end position="3464"/>
    </location>
</feature>
<keyword evidence="5" id="KW-0812">Transmembrane</keyword>
<dbReference type="SMART" id="SM00327">
    <property type="entry name" value="VWA"/>
    <property type="match status" value="1"/>
</dbReference>
<dbReference type="PROSITE" id="PS50234">
    <property type="entry name" value="VWFA"/>
    <property type="match status" value="1"/>
</dbReference>
<dbReference type="InterPro" id="IPR055382">
    <property type="entry name" value="DUF7601"/>
</dbReference>
<keyword evidence="2" id="KW-0964">Secreted</keyword>